<dbReference type="Proteomes" id="UP001060085">
    <property type="component" value="Linkage Group LG04"/>
</dbReference>
<evidence type="ECO:0000313" key="2">
    <source>
        <dbReference type="Proteomes" id="UP001060085"/>
    </source>
</evidence>
<reference evidence="2" key="1">
    <citation type="journal article" date="2023" name="Nat. Plants">
        <title>Single-cell RNA sequencing provides a high-resolution roadmap for understanding the multicellular compartmentation of specialized metabolism.</title>
        <authorList>
            <person name="Sun S."/>
            <person name="Shen X."/>
            <person name="Li Y."/>
            <person name="Li Y."/>
            <person name="Wang S."/>
            <person name="Li R."/>
            <person name="Zhang H."/>
            <person name="Shen G."/>
            <person name="Guo B."/>
            <person name="Wei J."/>
            <person name="Xu J."/>
            <person name="St-Pierre B."/>
            <person name="Chen S."/>
            <person name="Sun C."/>
        </authorList>
    </citation>
    <scope>NUCLEOTIDE SEQUENCE [LARGE SCALE GENOMIC DNA]</scope>
</reference>
<dbReference type="EMBL" id="CM044704">
    <property type="protein sequence ID" value="KAI5665939.1"/>
    <property type="molecule type" value="Genomic_DNA"/>
</dbReference>
<gene>
    <name evidence="1" type="ORF">M9H77_15792</name>
</gene>
<protein>
    <submittedName>
        <fullName evidence="1">Uncharacterized protein</fullName>
    </submittedName>
</protein>
<organism evidence="1 2">
    <name type="scientific">Catharanthus roseus</name>
    <name type="common">Madagascar periwinkle</name>
    <name type="synonym">Vinca rosea</name>
    <dbReference type="NCBI Taxonomy" id="4058"/>
    <lineage>
        <taxon>Eukaryota</taxon>
        <taxon>Viridiplantae</taxon>
        <taxon>Streptophyta</taxon>
        <taxon>Embryophyta</taxon>
        <taxon>Tracheophyta</taxon>
        <taxon>Spermatophyta</taxon>
        <taxon>Magnoliopsida</taxon>
        <taxon>eudicotyledons</taxon>
        <taxon>Gunneridae</taxon>
        <taxon>Pentapetalae</taxon>
        <taxon>asterids</taxon>
        <taxon>lamiids</taxon>
        <taxon>Gentianales</taxon>
        <taxon>Apocynaceae</taxon>
        <taxon>Rauvolfioideae</taxon>
        <taxon>Vinceae</taxon>
        <taxon>Catharanthinae</taxon>
        <taxon>Catharanthus</taxon>
    </lineage>
</organism>
<keyword evidence="2" id="KW-1185">Reference proteome</keyword>
<proteinExistence type="predicted"/>
<comment type="caution">
    <text evidence="1">The sequence shown here is derived from an EMBL/GenBank/DDBJ whole genome shotgun (WGS) entry which is preliminary data.</text>
</comment>
<accession>A0ACC0B0C8</accession>
<evidence type="ECO:0000313" key="1">
    <source>
        <dbReference type="EMBL" id="KAI5665939.1"/>
    </source>
</evidence>
<name>A0ACC0B0C8_CATRO</name>
<sequence length="208" mass="23932">MSRDEEDNYIVLALKHVIITGGDGGGSFSSCIKADNNNRMVVSLPNWTCEICNIEGCLGCDNFGFEFEFKSEIENENRQNQKQRMKKKKKRKKNKIYRGVRQRQSGNWVAEIRDPIEFNQIRSEPFPRRKKLLELTIGNLSNTEELKQRLNFPFSDYPEFFPPPPQQQKIHQKPESSTVNDGGGSTGGDGRLIPAGNEEFWNWDFSLP</sequence>